<keyword evidence="2" id="KW-0472">Membrane</keyword>
<feature type="compositionally biased region" description="Low complexity" evidence="1">
    <location>
        <begin position="481"/>
        <end position="490"/>
    </location>
</feature>
<feature type="compositionally biased region" description="Basic and acidic residues" evidence="1">
    <location>
        <begin position="12"/>
        <end position="21"/>
    </location>
</feature>
<evidence type="ECO:0008006" key="5">
    <source>
        <dbReference type="Google" id="ProtNLM"/>
    </source>
</evidence>
<keyword evidence="2" id="KW-0812">Transmembrane</keyword>
<sequence>MMTPINSSPEPISKRKIDNEIDGDHHRGVAVADGGRVQPLQILTLMMLMLTVASLAKAIEDDDSTTRAEEQPGRPRFFRFSHHRQRSSSVQPNEFYQLSMNASLEACGEEDNGSEVGVTKRSGIDGSCQHKIVARISIETAAASGHHSWDNDDMHLHFLLDEVYLPDEAEYGKPKDTFAINVTLEVPYVRHRLEKVQVLNCYVTGHDPTEKVHSTRPTTTMEWNTDEMVSPSMEPQQVETKEHQNYNDGDEEEPDDWEWEHQKNLGKVYEGGKRGGFRFQGNDEAGVYDHSYGFDVDGDDPLSKESHQGFSDHHQYRYQQVESQRAKHGRNFQLTTKRASSIHHTTNRRHQSPEYGNRIYFHDDDDSQTAANRAANEDDYAYDQYNNYYHLEGNGPSRTERSGGSSAHQLKKFGVYMVRSDDNASHVEYSSVVSIRYWQDPAATPSASQAEDVVNYTRLTSSSNIYVNQISSIRFQAGAVGADADGPDAATVSTRKSREPRRRQPGGNGGGVDKKNRHPKETDSRKNNHRFISPGSDDCLTKSRGMNWSNPNELMLIDPSGMGRGGDWGAPSVKRRSSSGGGNWAEKLLWVGGAAGDGLAGNDGGDDDAGNRLKRKSFRNEETTPDGGRLFCPGLGPWRETVKVESLKAHFGGTRTRLKHCDDGLCLEVPVAAAAMAFAFKYEIQLAYSADLVAPLDQNHQNQQQQPDGQRIKITNIITTFHGPMVNDDGESSSKKRTPTATHKKGNNIMLLEVALVYLGHSPQHQQQRRHHSELVQVNIDARCLSYLSSIGTTTGGGDDEAAAAADANQQQAPKMVRLKPEELQTVLFRFPIDGDAVAVRNEEFECGVTVTQAGTDLSGPSKSATRSRRYSDSNSSNDSSESSPAPLSSHSTAAVVLAERKFLIKPGARCVCSDFACRCTCLLGMVSPAEPKSTPLGTGAGPSGTPGSGPGPGVASDGSCQMIITFGAGGEDRNHQHHPQARGGGFWHWFWVMLLLAMFVLILLGCVKAVLGCCWIRIGKWKYDFLQPVVRYKDASSYRRFLINTIFFLVYPCVLCCRCFERSIDGDGDDDVFQSGGDDERDRLLQQHGLLKGVMVVQKPVPLSTTSVTSADEEDVLGDGWHTANGGEGLGKRSWKKNPEDVATTDDDELSKLVAAMQSESEGGERPVMGAKHETKPYNNTEDEDNDTRFVMDVMNQSRKSLRTLSSSSEAFFDTRASRTSSSSLRIGSNEDEHQQQQQLASELVQSLIRAKIIYRRMDHACGQVLMEDGQPYSIQGYFIPIDRKRYQFFTHAVLRQFWMAHRDEGGNISRVNIPERSLISKSFTKTYHSKGDVLRQNDLSVTPNKEAPCVNVEYS</sequence>
<feature type="compositionally biased region" description="Polar residues" evidence="1">
    <location>
        <begin position="1"/>
        <end position="10"/>
    </location>
</feature>
<dbReference type="EnsemblMetazoa" id="AALFPA23_011305.R16005">
    <property type="protein sequence ID" value="AALFPA23_011305.P16005"/>
    <property type="gene ID" value="AALFPA23_011305"/>
</dbReference>
<evidence type="ECO:0000313" key="4">
    <source>
        <dbReference type="Proteomes" id="UP000069940"/>
    </source>
</evidence>
<proteinExistence type="predicted"/>
<feature type="transmembrane region" description="Helical" evidence="2">
    <location>
        <begin position="987"/>
        <end position="1017"/>
    </location>
</feature>
<evidence type="ECO:0000256" key="1">
    <source>
        <dbReference type="SAM" id="MobiDB-lite"/>
    </source>
</evidence>
<dbReference type="RefSeq" id="XP_062702668.1">
    <property type="nucleotide sequence ID" value="XM_062846684.1"/>
</dbReference>
<evidence type="ECO:0000256" key="2">
    <source>
        <dbReference type="SAM" id="Phobius"/>
    </source>
</evidence>
<keyword evidence="2" id="KW-1133">Transmembrane helix</keyword>
<feature type="compositionally biased region" description="Acidic residues" evidence="1">
    <location>
        <begin position="248"/>
        <end position="257"/>
    </location>
</feature>
<accession>A0ABM1YQQ2</accession>
<feature type="compositionally biased region" description="Polar residues" evidence="1">
    <location>
        <begin position="856"/>
        <end position="865"/>
    </location>
</feature>
<feature type="region of interest" description="Disordered" evidence="1">
    <location>
        <begin position="934"/>
        <end position="955"/>
    </location>
</feature>
<feature type="compositionally biased region" description="Low complexity" evidence="1">
    <location>
        <begin position="873"/>
        <end position="890"/>
    </location>
</feature>
<feature type="region of interest" description="Disordered" evidence="1">
    <location>
        <begin position="1159"/>
        <end position="1186"/>
    </location>
</feature>
<dbReference type="GeneID" id="115259828"/>
<reference evidence="4" key="1">
    <citation type="journal article" date="2015" name="Proc. Natl. Acad. Sci. U.S.A.">
        <title>Genome sequence of the Asian Tiger mosquito, Aedes albopictus, reveals insights into its biology, genetics, and evolution.</title>
        <authorList>
            <person name="Chen X.G."/>
            <person name="Jiang X."/>
            <person name="Gu J."/>
            <person name="Xu M."/>
            <person name="Wu Y."/>
            <person name="Deng Y."/>
            <person name="Zhang C."/>
            <person name="Bonizzoni M."/>
            <person name="Dermauw W."/>
            <person name="Vontas J."/>
            <person name="Armbruster P."/>
            <person name="Huang X."/>
            <person name="Yang Y."/>
            <person name="Zhang H."/>
            <person name="He W."/>
            <person name="Peng H."/>
            <person name="Liu Y."/>
            <person name="Wu K."/>
            <person name="Chen J."/>
            <person name="Lirakis M."/>
            <person name="Topalis P."/>
            <person name="Van Leeuwen T."/>
            <person name="Hall A.B."/>
            <person name="Jiang X."/>
            <person name="Thorpe C."/>
            <person name="Mueller R.L."/>
            <person name="Sun C."/>
            <person name="Waterhouse R.M."/>
            <person name="Yan G."/>
            <person name="Tu Z.J."/>
            <person name="Fang X."/>
            <person name="James A.A."/>
        </authorList>
    </citation>
    <scope>NUCLEOTIDE SEQUENCE [LARGE SCALE GENOMIC DNA]</scope>
    <source>
        <strain evidence="4">Foshan</strain>
    </source>
</reference>
<feature type="region of interest" description="Disordered" evidence="1">
    <location>
        <begin position="856"/>
        <end position="890"/>
    </location>
</feature>
<feature type="region of interest" description="Disordered" evidence="1">
    <location>
        <begin position="562"/>
        <end position="581"/>
    </location>
</feature>
<feature type="region of interest" description="Disordered" evidence="1">
    <location>
        <begin position="723"/>
        <end position="743"/>
    </location>
</feature>
<protein>
    <recommendedName>
        <fullName evidence="5">Generative cell specific-1/HAP2 domain-containing protein</fullName>
    </recommendedName>
</protein>
<organism evidence="3 4">
    <name type="scientific">Aedes albopictus</name>
    <name type="common">Asian tiger mosquito</name>
    <name type="synonym">Stegomyia albopicta</name>
    <dbReference type="NCBI Taxonomy" id="7160"/>
    <lineage>
        <taxon>Eukaryota</taxon>
        <taxon>Metazoa</taxon>
        <taxon>Ecdysozoa</taxon>
        <taxon>Arthropoda</taxon>
        <taxon>Hexapoda</taxon>
        <taxon>Insecta</taxon>
        <taxon>Pterygota</taxon>
        <taxon>Neoptera</taxon>
        <taxon>Endopterygota</taxon>
        <taxon>Diptera</taxon>
        <taxon>Nematocera</taxon>
        <taxon>Culicoidea</taxon>
        <taxon>Culicidae</taxon>
        <taxon>Culicinae</taxon>
        <taxon>Aedini</taxon>
        <taxon>Aedes</taxon>
        <taxon>Stegomyia</taxon>
    </lineage>
</organism>
<feature type="region of interest" description="Disordered" evidence="1">
    <location>
        <begin position="1"/>
        <end position="21"/>
    </location>
</feature>
<feature type="compositionally biased region" description="Gly residues" evidence="1">
    <location>
        <begin position="939"/>
        <end position="953"/>
    </location>
</feature>
<name>A0ABM1YQQ2_AEDAL</name>
<feature type="region of interest" description="Disordered" evidence="1">
    <location>
        <begin position="481"/>
        <end position="551"/>
    </location>
</feature>
<keyword evidence="4" id="KW-1185">Reference proteome</keyword>
<feature type="region of interest" description="Disordered" evidence="1">
    <location>
        <begin position="600"/>
        <end position="626"/>
    </location>
</feature>
<feature type="transmembrane region" description="Helical" evidence="2">
    <location>
        <begin position="1038"/>
        <end position="1056"/>
    </location>
</feature>
<feature type="region of interest" description="Disordered" evidence="1">
    <location>
        <begin position="228"/>
        <end position="257"/>
    </location>
</feature>
<dbReference type="Proteomes" id="UP000069940">
    <property type="component" value="Unassembled WGS sequence"/>
</dbReference>
<feature type="region of interest" description="Disordered" evidence="1">
    <location>
        <begin position="1118"/>
        <end position="1147"/>
    </location>
</feature>
<reference evidence="3" key="2">
    <citation type="submission" date="2025-05" db="UniProtKB">
        <authorList>
            <consortium name="EnsemblMetazoa"/>
        </authorList>
    </citation>
    <scope>IDENTIFICATION</scope>
    <source>
        <strain evidence="3">Foshan</strain>
    </source>
</reference>
<evidence type="ECO:0000313" key="3">
    <source>
        <dbReference type="EnsemblMetazoa" id="AALFPA23_011305.P16005"/>
    </source>
</evidence>